<sequence length="191" mass="22141">MIVSAFIFYSVYCRLRVFNGIVENSGSQVTEYVLMYKSIVNSLERAKGHLSLLYTFALILRLPELVATTYISLLKIKINYEHDEAYNQILRNFYTMYTFILLTAPAVIAGSVAAAVGDLRVIIHERLLLERDEDYIPELELFLSYVDGRPMQYMVFKIVPLDWSLPVIIFNICISYQIIVVQITNFIWCSR</sequence>
<dbReference type="EMBL" id="JBEUOH010000021">
    <property type="protein sequence ID" value="KAL0868769.1"/>
    <property type="molecule type" value="Genomic_DNA"/>
</dbReference>
<accession>A0ABR3HEE6</accession>
<evidence type="ECO:0008006" key="4">
    <source>
        <dbReference type="Google" id="ProtNLM"/>
    </source>
</evidence>
<gene>
    <name evidence="2" type="ORF">ABMA27_008204</name>
</gene>
<proteinExistence type="predicted"/>
<feature type="transmembrane region" description="Helical" evidence="1">
    <location>
        <begin position="94"/>
        <end position="116"/>
    </location>
</feature>
<protein>
    <recommendedName>
        <fullName evidence="4">Gustatory receptor</fullName>
    </recommendedName>
</protein>
<name>A0ABR3HEE6_LOXSC</name>
<keyword evidence="1" id="KW-1133">Transmembrane helix</keyword>
<evidence type="ECO:0000313" key="2">
    <source>
        <dbReference type="EMBL" id="KAL0868769.1"/>
    </source>
</evidence>
<keyword evidence="3" id="KW-1185">Reference proteome</keyword>
<keyword evidence="1" id="KW-0812">Transmembrane</keyword>
<keyword evidence="1" id="KW-0472">Membrane</keyword>
<evidence type="ECO:0000256" key="1">
    <source>
        <dbReference type="SAM" id="Phobius"/>
    </source>
</evidence>
<reference evidence="2 3" key="1">
    <citation type="submission" date="2024-06" db="EMBL/GenBank/DDBJ databases">
        <title>A chromosome-level genome assembly of beet webworm, Loxostege sticticalis.</title>
        <authorList>
            <person name="Zhang Y."/>
        </authorList>
    </citation>
    <scope>NUCLEOTIDE SEQUENCE [LARGE SCALE GENOMIC DNA]</scope>
    <source>
        <strain evidence="2">AQ026</strain>
        <tissue evidence="2">Whole body</tissue>
    </source>
</reference>
<organism evidence="2 3">
    <name type="scientific">Loxostege sticticalis</name>
    <name type="common">Beet webworm moth</name>
    <dbReference type="NCBI Taxonomy" id="481309"/>
    <lineage>
        <taxon>Eukaryota</taxon>
        <taxon>Metazoa</taxon>
        <taxon>Ecdysozoa</taxon>
        <taxon>Arthropoda</taxon>
        <taxon>Hexapoda</taxon>
        <taxon>Insecta</taxon>
        <taxon>Pterygota</taxon>
        <taxon>Neoptera</taxon>
        <taxon>Endopterygota</taxon>
        <taxon>Lepidoptera</taxon>
        <taxon>Glossata</taxon>
        <taxon>Ditrysia</taxon>
        <taxon>Pyraloidea</taxon>
        <taxon>Crambidae</taxon>
        <taxon>Pyraustinae</taxon>
        <taxon>Loxostege</taxon>
    </lineage>
</organism>
<dbReference type="Proteomes" id="UP001549920">
    <property type="component" value="Unassembled WGS sequence"/>
</dbReference>
<comment type="caution">
    <text evidence="2">The sequence shown here is derived from an EMBL/GenBank/DDBJ whole genome shotgun (WGS) entry which is preliminary data.</text>
</comment>
<feature type="transmembrane region" description="Helical" evidence="1">
    <location>
        <begin position="52"/>
        <end position="73"/>
    </location>
</feature>
<feature type="transmembrane region" description="Helical" evidence="1">
    <location>
        <begin position="163"/>
        <end position="188"/>
    </location>
</feature>
<evidence type="ECO:0000313" key="3">
    <source>
        <dbReference type="Proteomes" id="UP001549920"/>
    </source>
</evidence>